<sequence length="107" mass="11750">MRCPPEHPSSLGSLSDLHHHHPWAPPTRSVIPHARHPRSSFTGAVILIKSKYAAVKTSDPPNATADPPPPPRGAVRSSSRLRSRRVSRGRVRSFAQPAYEPLDTPSR</sequence>
<keyword evidence="3" id="KW-1185">Reference proteome</keyword>
<gene>
    <name evidence="2" type="ORF">AAFF_G00167010</name>
</gene>
<dbReference type="Proteomes" id="UP001221898">
    <property type="component" value="Unassembled WGS sequence"/>
</dbReference>
<name>A0AAD7RMN2_9TELE</name>
<dbReference type="EMBL" id="JAINUG010000223">
    <property type="protein sequence ID" value="KAJ8386752.1"/>
    <property type="molecule type" value="Genomic_DNA"/>
</dbReference>
<feature type="region of interest" description="Disordered" evidence="1">
    <location>
        <begin position="1"/>
        <end position="36"/>
    </location>
</feature>
<dbReference type="AlphaFoldDB" id="A0AAD7RMN2"/>
<protein>
    <submittedName>
        <fullName evidence="2">Uncharacterized protein</fullName>
    </submittedName>
</protein>
<evidence type="ECO:0000313" key="3">
    <source>
        <dbReference type="Proteomes" id="UP001221898"/>
    </source>
</evidence>
<feature type="compositionally biased region" description="Basic residues" evidence="1">
    <location>
        <begin position="79"/>
        <end position="91"/>
    </location>
</feature>
<organism evidence="2 3">
    <name type="scientific">Aldrovandia affinis</name>
    <dbReference type="NCBI Taxonomy" id="143900"/>
    <lineage>
        <taxon>Eukaryota</taxon>
        <taxon>Metazoa</taxon>
        <taxon>Chordata</taxon>
        <taxon>Craniata</taxon>
        <taxon>Vertebrata</taxon>
        <taxon>Euteleostomi</taxon>
        <taxon>Actinopterygii</taxon>
        <taxon>Neopterygii</taxon>
        <taxon>Teleostei</taxon>
        <taxon>Notacanthiformes</taxon>
        <taxon>Halosauridae</taxon>
        <taxon>Aldrovandia</taxon>
    </lineage>
</organism>
<evidence type="ECO:0000256" key="1">
    <source>
        <dbReference type="SAM" id="MobiDB-lite"/>
    </source>
</evidence>
<reference evidence="2" key="1">
    <citation type="journal article" date="2023" name="Science">
        <title>Genome structures resolve the early diversification of teleost fishes.</title>
        <authorList>
            <person name="Parey E."/>
            <person name="Louis A."/>
            <person name="Montfort J."/>
            <person name="Bouchez O."/>
            <person name="Roques C."/>
            <person name="Iampietro C."/>
            <person name="Lluch J."/>
            <person name="Castinel A."/>
            <person name="Donnadieu C."/>
            <person name="Desvignes T."/>
            <person name="Floi Bucao C."/>
            <person name="Jouanno E."/>
            <person name="Wen M."/>
            <person name="Mejri S."/>
            <person name="Dirks R."/>
            <person name="Jansen H."/>
            <person name="Henkel C."/>
            <person name="Chen W.J."/>
            <person name="Zahm M."/>
            <person name="Cabau C."/>
            <person name="Klopp C."/>
            <person name="Thompson A.W."/>
            <person name="Robinson-Rechavi M."/>
            <person name="Braasch I."/>
            <person name="Lecointre G."/>
            <person name="Bobe J."/>
            <person name="Postlethwait J.H."/>
            <person name="Berthelot C."/>
            <person name="Roest Crollius H."/>
            <person name="Guiguen Y."/>
        </authorList>
    </citation>
    <scope>NUCLEOTIDE SEQUENCE</scope>
    <source>
        <strain evidence="2">NC1722</strain>
    </source>
</reference>
<comment type="caution">
    <text evidence="2">The sequence shown here is derived from an EMBL/GenBank/DDBJ whole genome shotgun (WGS) entry which is preliminary data.</text>
</comment>
<evidence type="ECO:0000313" key="2">
    <source>
        <dbReference type="EMBL" id="KAJ8386752.1"/>
    </source>
</evidence>
<proteinExistence type="predicted"/>
<accession>A0AAD7RMN2</accession>
<feature type="region of interest" description="Disordered" evidence="1">
    <location>
        <begin position="54"/>
        <end position="107"/>
    </location>
</feature>